<dbReference type="EMBL" id="CAQI01000048">
    <property type="protein sequence ID" value="CCQ47181.1"/>
    <property type="molecule type" value="Genomic_DNA"/>
</dbReference>
<name>A0A024H621_9MICC</name>
<comment type="caution">
    <text evidence="1">The sequence shown here is derived from an EMBL/GenBank/DDBJ whole genome shotgun (WGS) entry which is preliminary data.</text>
</comment>
<organism evidence="1 2">
    <name type="scientific">Pseudarthrobacter siccitolerans</name>
    <dbReference type="NCBI Taxonomy" id="861266"/>
    <lineage>
        <taxon>Bacteria</taxon>
        <taxon>Bacillati</taxon>
        <taxon>Actinomycetota</taxon>
        <taxon>Actinomycetes</taxon>
        <taxon>Micrococcales</taxon>
        <taxon>Micrococcaceae</taxon>
        <taxon>Pseudarthrobacter</taxon>
    </lineage>
</organism>
<proteinExistence type="predicted"/>
<evidence type="ECO:0000313" key="1">
    <source>
        <dbReference type="EMBL" id="CCQ47181.1"/>
    </source>
</evidence>
<accession>A0A024H621</accession>
<dbReference type="AlphaFoldDB" id="A0A024H621"/>
<reference evidence="2" key="1">
    <citation type="journal article" date="2014" name="Genome Announc.">
        <title>Genome Sequence of Arthrobacter siccitolerans 4J27, a Xeroprotectant-Producing Desiccation-Tolerant Microorganism.</title>
        <authorList>
            <person name="Manzanera M."/>
            <person name="Santa-Cruz-Calvo L."/>
            <person name="Vilchez J.I."/>
            <person name="Garcia-Fontana C."/>
            <person name="Silva-Castro G.A."/>
            <person name="Calvo C."/>
            <person name="Gonzalez-Lopez J."/>
        </authorList>
    </citation>
    <scope>NUCLEOTIDE SEQUENCE [LARGE SCALE GENOMIC DNA]</scope>
    <source>
        <strain evidence="2">4J27</strain>
    </source>
</reference>
<keyword evidence="2" id="KW-1185">Reference proteome</keyword>
<dbReference type="Proteomes" id="UP000035722">
    <property type="component" value="Unassembled WGS sequence"/>
</dbReference>
<gene>
    <name evidence="1" type="ORF">ARTSIC4J27_3161</name>
</gene>
<protein>
    <submittedName>
        <fullName evidence="1">Uncharacterized protein</fullName>
    </submittedName>
</protein>
<evidence type="ECO:0000313" key="2">
    <source>
        <dbReference type="Proteomes" id="UP000035722"/>
    </source>
</evidence>
<dbReference type="STRING" id="861266.ARTSIC4J27_3161"/>
<dbReference type="RefSeq" id="WP_235436707.1">
    <property type="nucleotide sequence ID" value="NZ_CAQI01000048.1"/>
</dbReference>
<sequence length="106" mass="11956">MYDEASSLFEIDGPVPSPNVLAPLPIKPEQIQTIRDAFEEAGMVSQDERKALIESVLVREVASLRELKAVEAQRILQRIEGLHSRKPVSTGSAWDNREEDTWIDKL</sequence>